<comment type="caution">
    <text evidence="1">The sequence shown here is derived from an EMBL/GenBank/DDBJ whole genome shotgun (WGS) entry which is preliminary data.</text>
</comment>
<reference evidence="1 2" key="1">
    <citation type="submission" date="2015-01" db="EMBL/GenBank/DDBJ databases">
        <title>Evolution of Trichinella species and genotypes.</title>
        <authorList>
            <person name="Korhonen P.K."/>
            <person name="Edoardo P."/>
            <person name="Giuseppe L.R."/>
            <person name="Gasser R.B."/>
        </authorList>
    </citation>
    <scope>NUCLEOTIDE SEQUENCE [LARGE SCALE GENOMIC DNA]</scope>
    <source>
        <strain evidence="1">ISS470</strain>
    </source>
</reference>
<gene>
    <name evidence="1" type="ORF">T4D_1432</name>
</gene>
<dbReference type="AlphaFoldDB" id="A0A0V1DML2"/>
<proteinExistence type="predicted"/>
<dbReference type="Proteomes" id="UP000054995">
    <property type="component" value="Unassembled WGS sequence"/>
</dbReference>
<name>A0A0V1DML2_TRIPS</name>
<evidence type="ECO:0000313" key="2">
    <source>
        <dbReference type="Proteomes" id="UP000054995"/>
    </source>
</evidence>
<organism evidence="1 2">
    <name type="scientific">Trichinella pseudospiralis</name>
    <name type="common">Parasitic roundworm</name>
    <dbReference type="NCBI Taxonomy" id="6337"/>
    <lineage>
        <taxon>Eukaryota</taxon>
        <taxon>Metazoa</taxon>
        <taxon>Ecdysozoa</taxon>
        <taxon>Nematoda</taxon>
        <taxon>Enoplea</taxon>
        <taxon>Dorylaimia</taxon>
        <taxon>Trichinellida</taxon>
        <taxon>Trichinellidae</taxon>
        <taxon>Trichinella</taxon>
    </lineage>
</organism>
<protein>
    <submittedName>
        <fullName evidence="1">Uncharacterized protein</fullName>
    </submittedName>
</protein>
<dbReference type="EMBL" id="JYDT01003210">
    <property type="protein sequence ID" value="KRY62603.1"/>
    <property type="molecule type" value="Genomic_DNA"/>
</dbReference>
<sequence length="58" mass="6745">MLSLYLKNYLGSIDTHYAHFCENHIFSKISKFLNYRLACLAKNGKKFSFSENNPVVVE</sequence>
<accession>A0A0V1DML2</accession>
<evidence type="ECO:0000313" key="1">
    <source>
        <dbReference type="EMBL" id="KRY62603.1"/>
    </source>
</evidence>
<keyword evidence="2" id="KW-1185">Reference proteome</keyword>